<gene>
    <name evidence="4" type="ORF">MTUNDRAET4_0186</name>
</gene>
<dbReference type="GO" id="GO:0000976">
    <property type="term" value="F:transcription cis-regulatory region binding"/>
    <property type="evidence" value="ECO:0007669"/>
    <property type="project" value="TreeGrafter"/>
</dbReference>
<evidence type="ECO:0000313" key="5">
    <source>
        <dbReference type="Proteomes" id="UP000294360"/>
    </source>
</evidence>
<dbReference type="InterPro" id="IPR023772">
    <property type="entry name" value="DNA-bd_HTH_TetR-type_CS"/>
</dbReference>
<accession>A0A4U8Z7W5</accession>
<dbReference type="KEGG" id="mtun:MTUNDRAET4_0186.1"/>
<organism evidence="4 5">
    <name type="scientific">Methylocella tundrae</name>
    <dbReference type="NCBI Taxonomy" id="227605"/>
    <lineage>
        <taxon>Bacteria</taxon>
        <taxon>Pseudomonadati</taxon>
        <taxon>Pseudomonadota</taxon>
        <taxon>Alphaproteobacteria</taxon>
        <taxon>Hyphomicrobiales</taxon>
        <taxon>Beijerinckiaceae</taxon>
        <taxon>Methylocella</taxon>
    </lineage>
</organism>
<dbReference type="InterPro" id="IPR001647">
    <property type="entry name" value="HTH_TetR"/>
</dbReference>
<dbReference type="Pfam" id="PF00440">
    <property type="entry name" value="TetR_N"/>
    <property type="match status" value="1"/>
</dbReference>
<dbReference type="Proteomes" id="UP000294360">
    <property type="component" value="Plasmid 2"/>
</dbReference>
<protein>
    <submittedName>
        <fullName evidence="4">Transcriptional regulator, TetR family</fullName>
    </submittedName>
</protein>
<dbReference type="InterPro" id="IPR050109">
    <property type="entry name" value="HTH-type_TetR-like_transc_reg"/>
</dbReference>
<feature type="DNA-binding region" description="H-T-H motif" evidence="2">
    <location>
        <begin position="44"/>
        <end position="63"/>
    </location>
</feature>
<dbReference type="SUPFAM" id="SSF46689">
    <property type="entry name" value="Homeodomain-like"/>
    <property type="match status" value="1"/>
</dbReference>
<proteinExistence type="predicted"/>
<dbReference type="AlphaFoldDB" id="A0A4U8Z7W5"/>
<dbReference type="RefSeq" id="WP_166796062.1">
    <property type="nucleotide sequence ID" value="NZ_CP139088.1"/>
</dbReference>
<dbReference type="Gene3D" id="1.10.357.10">
    <property type="entry name" value="Tetracycline Repressor, domain 2"/>
    <property type="match status" value="1"/>
</dbReference>
<evidence type="ECO:0000313" key="4">
    <source>
        <dbReference type="EMBL" id="VFU16534.1"/>
    </source>
</evidence>
<dbReference type="PANTHER" id="PTHR30055">
    <property type="entry name" value="HTH-TYPE TRANSCRIPTIONAL REGULATOR RUTR"/>
    <property type="match status" value="1"/>
</dbReference>
<dbReference type="PROSITE" id="PS50977">
    <property type="entry name" value="HTH_TETR_2"/>
    <property type="match status" value="1"/>
</dbReference>
<geneLocation type="plasmid" evidence="4 5">
    <name>2</name>
</geneLocation>
<sequence length="215" mass="23957">MLNTASSRQYRASEKRKLTREQNCAAIQAAAWRVFCSIGMDAATVRDIVNLSGVSPGTFYNYFRTKEAIFEVLSQNLFEKIRIETRQAAAEATNAEELLFLTYRAYLDLLQSIDGAMAFIERNQHNVRAQLYRSTTIRGLSANLEEDLRRFIPASILSQHDLMLASSIIIAAGAEAVFHGGRPLAISAPDLHEFLTKFMMGGLNAWLVPVGQRPG</sequence>
<dbReference type="PANTHER" id="PTHR30055:SF226">
    <property type="entry name" value="HTH-TYPE TRANSCRIPTIONAL REGULATOR PKSA"/>
    <property type="match status" value="1"/>
</dbReference>
<evidence type="ECO:0000259" key="3">
    <source>
        <dbReference type="PROSITE" id="PS50977"/>
    </source>
</evidence>
<feature type="domain" description="HTH tetR-type" evidence="3">
    <location>
        <begin position="21"/>
        <end position="81"/>
    </location>
</feature>
<evidence type="ECO:0000256" key="1">
    <source>
        <dbReference type="ARBA" id="ARBA00023125"/>
    </source>
</evidence>
<dbReference type="PROSITE" id="PS01081">
    <property type="entry name" value="HTH_TETR_1"/>
    <property type="match status" value="1"/>
</dbReference>
<reference evidence="4 5" key="1">
    <citation type="submission" date="2019-03" db="EMBL/GenBank/DDBJ databases">
        <authorList>
            <person name="Kox A.R. M."/>
        </authorList>
    </citation>
    <scope>NUCLEOTIDE SEQUENCE [LARGE SCALE GENOMIC DNA]</scope>
    <source>
        <strain evidence="4">MTUNDRAET4 annotated genome</strain>
        <plasmid evidence="5">2</plasmid>
    </source>
</reference>
<dbReference type="GO" id="GO:0003700">
    <property type="term" value="F:DNA-binding transcription factor activity"/>
    <property type="evidence" value="ECO:0007669"/>
    <property type="project" value="TreeGrafter"/>
</dbReference>
<dbReference type="InterPro" id="IPR009057">
    <property type="entry name" value="Homeodomain-like_sf"/>
</dbReference>
<keyword evidence="1 2" id="KW-0238">DNA-binding</keyword>
<keyword evidence="4" id="KW-0614">Plasmid</keyword>
<dbReference type="EMBL" id="LR536451">
    <property type="protein sequence ID" value="VFU16534.1"/>
    <property type="molecule type" value="Genomic_DNA"/>
</dbReference>
<evidence type="ECO:0000256" key="2">
    <source>
        <dbReference type="PROSITE-ProRule" id="PRU00335"/>
    </source>
</evidence>
<name>A0A4U8Z7W5_METTU</name>